<dbReference type="CDD" id="cd03443">
    <property type="entry name" value="PaaI_thioesterase"/>
    <property type="match status" value="1"/>
</dbReference>
<dbReference type="InterPro" id="IPR006683">
    <property type="entry name" value="Thioestr_dom"/>
</dbReference>
<feature type="domain" description="Thioesterase" evidence="3">
    <location>
        <begin position="54"/>
        <end position="125"/>
    </location>
</feature>
<dbReference type="Proteomes" id="UP001232445">
    <property type="component" value="Unassembled WGS sequence"/>
</dbReference>
<keyword evidence="2" id="KW-0378">Hydrolase</keyword>
<dbReference type="EMBL" id="JAUSUQ010000005">
    <property type="protein sequence ID" value="MDQ0338957.1"/>
    <property type="molecule type" value="Genomic_DNA"/>
</dbReference>
<evidence type="ECO:0000256" key="1">
    <source>
        <dbReference type="ARBA" id="ARBA00008324"/>
    </source>
</evidence>
<dbReference type="Gene3D" id="3.10.129.10">
    <property type="entry name" value="Hotdog Thioesterase"/>
    <property type="match status" value="1"/>
</dbReference>
<sequence length="140" mass="14961">MNRKYTMSALQQVAKQKLDPPPCDTTLGVRVSAAHDGVAKGVWQVDSSFVNGLGVVMGGFLSAAADIMMAYAISSVLADEQSFASIDLHTTYHRPTLPGEVHIEARVERLGKQVAYLVADLEQNGKKVASAVSSVMIQTV</sequence>
<dbReference type="InterPro" id="IPR029069">
    <property type="entry name" value="HotDog_dom_sf"/>
</dbReference>
<evidence type="ECO:0000313" key="4">
    <source>
        <dbReference type="EMBL" id="MDQ0338957.1"/>
    </source>
</evidence>
<gene>
    <name evidence="4" type="ORF">J2S00_001743</name>
</gene>
<comment type="caution">
    <text evidence="4">The sequence shown here is derived from an EMBL/GenBank/DDBJ whole genome shotgun (WGS) entry which is preliminary data.</text>
</comment>
<evidence type="ECO:0000259" key="3">
    <source>
        <dbReference type="Pfam" id="PF03061"/>
    </source>
</evidence>
<protein>
    <submittedName>
        <fullName evidence="4">Uncharacterized protein (TIGR00369 family)</fullName>
    </submittedName>
</protein>
<reference evidence="4 5" key="1">
    <citation type="submission" date="2023-07" db="EMBL/GenBank/DDBJ databases">
        <title>Genomic Encyclopedia of Type Strains, Phase IV (KMG-IV): sequencing the most valuable type-strain genomes for metagenomic binning, comparative biology and taxonomic classification.</title>
        <authorList>
            <person name="Goeker M."/>
        </authorList>
    </citation>
    <scope>NUCLEOTIDE SEQUENCE [LARGE SCALE GENOMIC DNA]</scope>
    <source>
        <strain evidence="4 5">DSM 17740</strain>
    </source>
</reference>
<proteinExistence type="inferred from homology"/>
<evidence type="ECO:0000256" key="2">
    <source>
        <dbReference type="ARBA" id="ARBA00022801"/>
    </source>
</evidence>
<dbReference type="PANTHER" id="PTHR21660">
    <property type="entry name" value="THIOESTERASE SUPERFAMILY MEMBER-RELATED"/>
    <property type="match status" value="1"/>
</dbReference>
<evidence type="ECO:0000313" key="5">
    <source>
        <dbReference type="Proteomes" id="UP001232445"/>
    </source>
</evidence>
<dbReference type="RefSeq" id="WP_307338153.1">
    <property type="nucleotide sequence ID" value="NZ_JAUSUQ010000005.1"/>
</dbReference>
<dbReference type="SUPFAM" id="SSF54637">
    <property type="entry name" value="Thioesterase/thiol ester dehydrase-isomerase"/>
    <property type="match status" value="1"/>
</dbReference>
<dbReference type="Pfam" id="PF03061">
    <property type="entry name" value="4HBT"/>
    <property type="match status" value="1"/>
</dbReference>
<dbReference type="InterPro" id="IPR039298">
    <property type="entry name" value="ACOT13"/>
</dbReference>
<accession>A0ABU0CV98</accession>
<comment type="similarity">
    <text evidence="1">Belongs to the thioesterase PaaI family.</text>
</comment>
<dbReference type="InterPro" id="IPR003736">
    <property type="entry name" value="PAAI_dom"/>
</dbReference>
<dbReference type="NCBIfam" id="TIGR00369">
    <property type="entry name" value="unchar_dom_1"/>
    <property type="match status" value="1"/>
</dbReference>
<keyword evidence="5" id="KW-1185">Reference proteome</keyword>
<name>A0ABU0CV98_9BACI</name>
<dbReference type="PANTHER" id="PTHR21660:SF1">
    <property type="entry name" value="ACYL-COENZYME A THIOESTERASE 13"/>
    <property type="match status" value="1"/>
</dbReference>
<organism evidence="4 5">
    <name type="scientific">Caldalkalibacillus uzonensis</name>
    <dbReference type="NCBI Taxonomy" id="353224"/>
    <lineage>
        <taxon>Bacteria</taxon>
        <taxon>Bacillati</taxon>
        <taxon>Bacillota</taxon>
        <taxon>Bacilli</taxon>
        <taxon>Bacillales</taxon>
        <taxon>Bacillaceae</taxon>
        <taxon>Caldalkalibacillus</taxon>
    </lineage>
</organism>